<evidence type="ECO:0000313" key="5">
    <source>
        <dbReference type="Proteomes" id="UP000515150"/>
    </source>
</evidence>
<keyword evidence="3" id="KW-0732">Signal</keyword>
<sequence length="245" mass="27351">MHGFLLGAVIVCVLPHGFTTEDCIKAVLAKRDTVFVPEGGSLSLSCDIQNCGEAWTGNWVQTYSGKSDQTLIDNSDRHRVTNVTLSANTTRLLLDFLSVNKSDEGFYRCSVQWDQGGTGQGHFVYVNVTAAVTKRMFWHRALVWSGACVCSFIILILARCLRSEVRPQPLPRPRIIYHRDQPHAPANPQPPVPKKRTKLSYKAPARSEQRTEVVYADISQDALRQQQEAVREPASSTVYSSVKFS</sequence>
<keyword evidence="2" id="KW-1133">Transmembrane helix</keyword>
<dbReference type="RefSeq" id="XP_029026488.1">
    <property type="nucleotide sequence ID" value="XM_029170655.3"/>
</dbReference>
<dbReference type="InterPro" id="IPR039257">
    <property type="entry name" value="BTLA"/>
</dbReference>
<feature type="signal peptide" evidence="3">
    <location>
        <begin position="1"/>
        <end position="20"/>
    </location>
</feature>
<feature type="transmembrane region" description="Helical" evidence="2">
    <location>
        <begin position="137"/>
        <end position="158"/>
    </location>
</feature>
<dbReference type="SUPFAM" id="SSF48726">
    <property type="entry name" value="Immunoglobulin"/>
    <property type="match status" value="1"/>
</dbReference>
<dbReference type="AlphaFoldDB" id="A0A6P7P8E8"/>
<dbReference type="InterPro" id="IPR036179">
    <property type="entry name" value="Ig-like_dom_sf"/>
</dbReference>
<feature type="chain" id="PRO_5028387340" evidence="3">
    <location>
        <begin position="21"/>
        <end position="245"/>
    </location>
</feature>
<dbReference type="FunCoup" id="A0A6P7P8E8">
    <property type="interactions" value="91"/>
</dbReference>
<keyword evidence="2" id="KW-0812">Transmembrane</keyword>
<dbReference type="Pfam" id="PF07686">
    <property type="entry name" value="V-set"/>
    <property type="match status" value="1"/>
</dbReference>
<dbReference type="KEGG" id="bspl:114867732"/>
<dbReference type="InterPro" id="IPR013106">
    <property type="entry name" value="Ig_V-set"/>
</dbReference>
<dbReference type="GO" id="GO:0002768">
    <property type="term" value="P:immune response-regulating cell surface receptor signaling pathway"/>
    <property type="evidence" value="ECO:0007669"/>
    <property type="project" value="InterPro"/>
</dbReference>
<proteinExistence type="predicted"/>
<dbReference type="PANTHER" id="PTHR37996:SF1">
    <property type="entry name" value="B- AND T-LYMPHOCYTE ATTENUATOR"/>
    <property type="match status" value="1"/>
</dbReference>
<dbReference type="InterPro" id="IPR013783">
    <property type="entry name" value="Ig-like_fold"/>
</dbReference>
<dbReference type="Proteomes" id="UP000515150">
    <property type="component" value="Chromosome 13"/>
</dbReference>
<dbReference type="GO" id="GO:0005886">
    <property type="term" value="C:plasma membrane"/>
    <property type="evidence" value="ECO:0007669"/>
    <property type="project" value="InterPro"/>
</dbReference>
<dbReference type="PANTHER" id="PTHR37996">
    <property type="entry name" value="B- AND T-LYMPHOCYTE ATTENUATOR"/>
    <property type="match status" value="1"/>
</dbReference>
<protein>
    <submittedName>
        <fullName evidence="6">Uncharacterized protein si:dkey-52l18.4</fullName>
    </submittedName>
</protein>
<feature type="domain" description="Ig-like" evidence="4">
    <location>
        <begin position="15"/>
        <end position="112"/>
    </location>
</feature>
<dbReference type="SMART" id="SM00409">
    <property type="entry name" value="IG"/>
    <property type="match status" value="1"/>
</dbReference>
<dbReference type="Gene3D" id="2.60.40.10">
    <property type="entry name" value="Immunoglobulins"/>
    <property type="match status" value="1"/>
</dbReference>
<feature type="region of interest" description="Disordered" evidence="1">
    <location>
        <begin position="172"/>
        <end position="210"/>
    </location>
</feature>
<evidence type="ECO:0000313" key="6">
    <source>
        <dbReference type="RefSeq" id="XP_029026488.1"/>
    </source>
</evidence>
<evidence type="ECO:0000256" key="3">
    <source>
        <dbReference type="SAM" id="SignalP"/>
    </source>
</evidence>
<name>A0A6P7P8E8_BETSP</name>
<dbReference type="InterPro" id="IPR003599">
    <property type="entry name" value="Ig_sub"/>
</dbReference>
<dbReference type="InterPro" id="IPR007110">
    <property type="entry name" value="Ig-like_dom"/>
</dbReference>
<evidence type="ECO:0000256" key="2">
    <source>
        <dbReference type="SAM" id="Phobius"/>
    </source>
</evidence>
<evidence type="ECO:0000256" key="1">
    <source>
        <dbReference type="SAM" id="MobiDB-lite"/>
    </source>
</evidence>
<dbReference type="PROSITE" id="PS50835">
    <property type="entry name" value="IG_LIKE"/>
    <property type="match status" value="1"/>
</dbReference>
<dbReference type="GeneID" id="114867732"/>
<reference evidence="6" key="1">
    <citation type="submission" date="2025-08" db="UniProtKB">
        <authorList>
            <consortium name="RefSeq"/>
        </authorList>
    </citation>
    <scope>IDENTIFICATION</scope>
</reference>
<evidence type="ECO:0000259" key="4">
    <source>
        <dbReference type="PROSITE" id="PS50835"/>
    </source>
</evidence>
<gene>
    <name evidence="6" type="primary">si:dkey-52l18.4</name>
</gene>
<dbReference type="GO" id="GO:0038023">
    <property type="term" value="F:signaling receptor activity"/>
    <property type="evidence" value="ECO:0007669"/>
    <property type="project" value="InterPro"/>
</dbReference>
<organism evidence="5 6">
    <name type="scientific">Betta splendens</name>
    <name type="common">Siamese fighting fish</name>
    <dbReference type="NCBI Taxonomy" id="158456"/>
    <lineage>
        <taxon>Eukaryota</taxon>
        <taxon>Metazoa</taxon>
        <taxon>Chordata</taxon>
        <taxon>Craniata</taxon>
        <taxon>Vertebrata</taxon>
        <taxon>Euteleostomi</taxon>
        <taxon>Actinopterygii</taxon>
        <taxon>Neopterygii</taxon>
        <taxon>Teleostei</taxon>
        <taxon>Neoteleostei</taxon>
        <taxon>Acanthomorphata</taxon>
        <taxon>Anabantaria</taxon>
        <taxon>Anabantiformes</taxon>
        <taxon>Anabantoidei</taxon>
        <taxon>Osphronemidae</taxon>
        <taxon>Betta</taxon>
    </lineage>
</organism>
<accession>A0A6P7P8E8</accession>
<keyword evidence="2" id="KW-0472">Membrane</keyword>
<feature type="region of interest" description="Disordered" evidence="1">
    <location>
        <begin position="226"/>
        <end position="245"/>
    </location>
</feature>
<dbReference type="InParanoid" id="A0A6P7P8E8"/>
<dbReference type="OrthoDB" id="8950231at2759"/>
<keyword evidence="5" id="KW-1185">Reference proteome</keyword>